<dbReference type="EC" id="6.1.1.7" evidence="11"/>
<dbReference type="PRINTS" id="PR00980">
    <property type="entry name" value="TRNASYNTHALA"/>
</dbReference>
<keyword evidence="8 11" id="KW-0694">RNA-binding</keyword>
<dbReference type="Gene3D" id="3.30.980.10">
    <property type="entry name" value="Threonyl-trna Synthetase, Chain A, domain 2"/>
    <property type="match status" value="1"/>
</dbReference>
<dbReference type="SUPFAM" id="SSF55681">
    <property type="entry name" value="Class II aaRS and biotin synthetases"/>
    <property type="match status" value="1"/>
</dbReference>
<name>A0A418NHK4_9SPHN</name>
<dbReference type="Gene3D" id="2.40.30.130">
    <property type="match status" value="1"/>
</dbReference>
<feature type="binding site" evidence="11">
    <location>
        <position position="674"/>
    </location>
    <ligand>
        <name>Zn(2+)</name>
        <dbReference type="ChEBI" id="CHEBI:29105"/>
    </ligand>
</feature>
<dbReference type="FunFam" id="3.30.980.10:FF:000004">
    <property type="entry name" value="Alanine--tRNA ligase, cytoplasmic"/>
    <property type="match status" value="1"/>
</dbReference>
<evidence type="ECO:0000256" key="4">
    <source>
        <dbReference type="ARBA" id="ARBA00022723"/>
    </source>
</evidence>
<dbReference type="PANTHER" id="PTHR11777:SF9">
    <property type="entry name" value="ALANINE--TRNA LIGASE, CYTOPLASMIC"/>
    <property type="match status" value="1"/>
</dbReference>
<evidence type="ECO:0000313" key="15">
    <source>
        <dbReference type="Proteomes" id="UP000285092"/>
    </source>
</evidence>
<dbReference type="FunFam" id="3.30.54.20:FF:000001">
    <property type="entry name" value="Alanine--tRNA ligase"/>
    <property type="match status" value="1"/>
</dbReference>
<dbReference type="InterPro" id="IPR018164">
    <property type="entry name" value="Ala-tRNA-synth_IIc_N"/>
</dbReference>
<keyword evidence="10 11" id="KW-0030">Aminoacyl-tRNA synthetase</keyword>
<comment type="domain">
    <text evidence="11">Consists of three domains; the N-terminal catalytic domain, the editing domain and the C-terminal C-Ala domain. The editing domain removes incorrectly charged amino acids, while the C-Ala domain, along with tRNA(Ala), serves as a bridge to cooperatively bring together the editing and aminoacylation centers thus stimulating deacylation of misacylated tRNAs.</text>
</comment>
<keyword evidence="11" id="KW-0963">Cytoplasm</keyword>
<evidence type="ECO:0000256" key="7">
    <source>
        <dbReference type="ARBA" id="ARBA00022840"/>
    </source>
</evidence>
<dbReference type="GO" id="GO:0005829">
    <property type="term" value="C:cytosol"/>
    <property type="evidence" value="ECO:0007669"/>
    <property type="project" value="TreeGrafter"/>
</dbReference>
<keyword evidence="9 11" id="KW-0648">Protein biosynthesis</keyword>
<dbReference type="Gene3D" id="3.30.54.20">
    <property type="match status" value="1"/>
</dbReference>
<comment type="caution">
    <text evidence="14">The sequence shown here is derived from an EMBL/GenBank/DDBJ whole genome shotgun (WGS) entry which is preliminary data.</text>
</comment>
<keyword evidence="7 11" id="KW-0067">ATP-binding</keyword>
<keyword evidence="15" id="KW-1185">Reference proteome</keyword>
<keyword evidence="3 11" id="KW-0436">Ligase</keyword>
<proteinExistence type="inferred from homology"/>
<dbReference type="EMBL" id="QXFK01000016">
    <property type="protein sequence ID" value="RIV78124.1"/>
    <property type="molecule type" value="Genomic_DNA"/>
</dbReference>
<dbReference type="GO" id="GO:0002161">
    <property type="term" value="F:aminoacyl-tRNA deacylase activity"/>
    <property type="evidence" value="ECO:0007669"/>
    <property type="project" value="TreeGrafter"/>
</dbReference>
<dbReference type="Pfam" id="PF01411">
    <property type="entry name" value="tRNA-synt_2c"/>
    <property type="match status" value="1"/>
</dbReference>
<dbReference type="Gene3D" id="6.10.250.550">
    <property type="match status" value="1"/>
</dbReference>
<dbReference type="Gene3D" id="3.30.930.10">
    <property type="entry name" value="Bira Bifunctional Protein, Domain 2"/>
    <property type="match status" value="1"/>
</dbReference>
<evidence type="ECO:0000259" key="13">
    <source>
        <dbReference type="PROSITE" id="PS50860"/>
    </source>
</evidence>
<accession>A0A418NHK4</accession>
<dbReference type="SMART" id="SM00863">
    <property type="entry name" value="tRNA_SAD"/>
    <property type="match status" value="1"/>
</dbReference>
<dbReference type="Pfam" id="PF07973">
    <property type="entry name" value="tRNA_SAD"/>
    <property type="match status" value="1"/>
</dbReference>
<dbReference type="GO" id="GO:0045892">
    <property type="term" value="P:negative regulation of DNA-templated transcription"/>
    <property type="evidence" value="ECO:0007669"/>
    <property type="project" value="TreeGrafter"/>
</dbReference>
<dbReference type="SUPFAM" id="SSF55186">
    <property type="entry name" value="ThrRS/AlaRS common domain"/>
    <property type="match status" value="1"/>
</dbReference>
<feature type="domain" description="Alanyl-transfer RNA synthetases family profile" evidence="13">
    <location>
        <begin position="2"/>
        <end position="717"/>
    </location>
</feature>
<feature type="coiled-coil region" evidence="12">
    <location>
        <begin position="733"/>
        <end position="760"/>
    </location>
</feature>
<dbReference type="FunFam" id="3.30.930.10:FF:000004">
    <property type="entry name" value="Alanine--tRNA ligase"/>
    <property type="match status" value="1"/>
</dbReference>
<dbReference type="GO" id="GO:0006419">
    <property type="term" value="P:alanyl-tRNA aminoacylation"/>
    <property type="evidence" value="ECO:0007669"/>
    <property type="project" value="UniProtKB-UniRule"/>
</dbReference>
<evidence type="ECO:0000256" key="11">
    <source>
        <dbReference type="HAMAP-Rule" id="MF_00036"/>
    </source>
</evidence>
<feature type="binding site" evidence="11">
    <location>
        <position position="678"/>
    </location>
    <ligand>
        <name>Zn(2+)</name>
        <dbReference type="ChEBI" id="CHEBI:29105"/>
    </ligand>
</feature>
<comment type="similarity">
    <text evidence="1 11">Belongs to the class-II aminoacyl-tRNA synthetase family.</text>
</comment>
<evidence type="ECO:0000256" key="12">
    <source>
        <dbReference type="SAM" id="Coils"/>
    </source>
</evidence>
<evidence type="ECO:0000256" key="1">
    <source>
        <dbReference type="ARBA" id="ARBA00008226"/>
    </source>
</evidence>
<dbReference type="PANTHER" id="PTHR11777">
    <property type="entry name" value="ALANYL-TRNA SYNTHETASE"/>
    <property type="match status" value="1"/>
</dbReference>
<dbReference type="SUPFAM" id="SSF101353">
    <property type="entry name" value="Putative anticodon-binding domain of alanyl-tRNA synthetase (AlaRS)"/>
    <property type="match status" value="1"/>
</dbReference>
<dbReference type="InterPro" id="IPR050058">
    <property type="entry name" value="Ala-tRNA_ligase"/>
</dbReference>
<dbReference type="InterPro" id="IPR018165">
    <property type="entry name" value="Ala-tRNA-synth_IIc_core"/>
</dbReference>
<dbReference type="InterPro" id="IPR018163">
    <property type="entry name" value="Thr/Ala-tRNA-synth_IIc_edit"/>
</dbReference>
<dbReference type="InterPro" id="IPR023033">
    <property type="entry name" value="Ala_tRNA_ligase_euk/bac"/>
</dbReference>
<keyword evidence="6 11" id="KW-0862">Zinc</keyword>
<keyword evidence="12" id="KW-0175">Coiled coil</keyword>
<comment type="subcellular location">
    <subcellularLocation>
        <location evidence="11">Cytoplasm</location>
    </subcellularLocation>
</comment>
<dbReference type="HAMAP" id="MF_00036_B">
    <property type="entry name" value="Ala_tRNA_synth_B"/>
    <property type="match status" value="1"/>
</dbReference>
<evidence type="ECO:0000256" key="6">
    <source>
        <dbReference type="ARBA" id="ARBA00022833"/>
    </source>
</evidence>
<keyword evidence="5 11" id="KW-0547">Nucleotide-binding</keyword>
<evidence type="ECO:0000256" key="2">
    <source>
        <dbReference type="ARBA" id="ARBA00022555"/>
    </source>
</evidence>
<evidence type="ECO:0000256" key="3">
    <source>
        <dbReference type="ARBA" id="ARBA00022598"/>
    </source>
</evidence>
<dbReference type="Gene3D" id="3.10.310.40">
    <property type="match status" value="1"/>
</dbReference>
<comment type="cofactor">
    <cofactor evidence="11">
        <name>Zn(2+)</name>
        <dbReference type="ChEBI" id="CHEBI:29105"/>
    </cofactor>
    <text evidence="11">Binds 1 zinc ion per subunit.</text>
</comment>
<dbReference type="AlphaFoldDB" id="A0A418NHK4"/>
<dbReference type="InterPro" id="IPR003156">
    <property type="entry name" value="DHHA1_dom"/>
</dbReference>
<dbReference type="RefSeq" id="WP_119513429.1">
    <property type="nucleotide sequence ID" value="NZ_QXFK01000016.1"/>
</dbReference>
<dbReference type="Proteomes" id="UP000285092">
    <property type="component" value="Unassembled WGS sequence"/>
</dbReference>
<evidence type="ECO:0000256" key="9">
    <source>
        <dbReference type="ARBA" id="ARBA00022917"/>
    </source>
</evidence>
<keyword evidence="2 11" id="KW-0820">tRNA-binding</keyword>
<evidence type="ECO:0000313" key="14">
    <source>
        <dbReference type="EMBL" id="RIV78124.1"/>
    </source>
</evidence>
<dbReference type="FunFam" id="3.10.310.40:FF:000001">
    <property type="entry name" value="Alanine--tRNA ligase"/>
    <property type="match status" value="1"/>
</dbReference>
<dbReference type="InterPro" id="IPR012947">
    <property type="entry name" value="tRNA_SAD"/>
</dbReference>
<dbReference type="CDD" id="cd00673">
    <property type="entry name" value="AlaRS_core"/>
    <property type="match status" value="1"/>
</dbReference>
<organism evidence="14 15">
    <name type="scientific">Pelagerythrobacter aerophilus</name>
    <dbReference type="NCBI Taxonomy" id="2306995"/>
    <lineage>
        <taxon>Bacteria</taxon>
        <taxon>Pseudomonadati</taxon>
        <taxon>Pseudomonadota</taxon>
        <taxon>Alphaproteobacteria</taxon>
        <taxon>Sphingomonadales</taxon>
        <taxon>Erythrobacteraceae</taxon>
        <taxon>Pelagerythrobacter</taxon>
    </lineage>
</organism>
<evidence type="ECO:0000256" key="5">
    <source>
        <dbReference type="ARBA" id="ARBA00022741"/>
    </source>
</evidence>
<evidence type="ECO:0000256" key="10">
    <source>
        <dbReference type="ARBA" id="ARBA00023146"/>
    </source>
</evidence>
<dbReference type="GO" id="GO:0008270">
    <property type="term" value="F:zinc ion binding"/>
    <property type="evidence" value="ECO:0007669"/>
    <property type="project" value="UniProtKB-UniRule"/>
</dbReference>
<feature type="binding site" evidence="11">
    <location>
        <position position="569"/>
    </location>
    <ligand>
        <name>Zn(2+)</name>
        <dbReference type="ChEBI" id="CHEBI:29105"/>
    </ligand>
</feature>
<dbReference type="OrthoDB" id="9803884at2"/>
<dbReference type="PROSITE" id="PS50860">
    <property type="entry name" value="AA_TRNA_LIGASE_II_ALA"/>
    <property type="match status" value="1"/>
</dbReference>
<dbReference type="Pfam" id="PF02272">
    <property type="entry name" value="DHHA1"/>
    <property type="match status" value="1"/>
</dbReference>
<dbReference type="NCBIfam" id="TIGR00344">
    <property type="entry name" value="alaS"/>
    <property type="match status" value="1"/>
</dbReference>
<evidence type="ECO:0000256" key="8">
    <source>
        <dbReference type="ARBA" id="ARBA00022884"/>
    </source>
</evidence>
<comment type="catalytic activity">
    <reaction evidence="11">
        <text>tRNA(Ala) + L-alanine + ATP = L-alanyl-tRNA(Ala) + AMP + diphosphate</text>
        <dbReference type="Rhea" id="RHEA:12540"/>
        <dbReference type="Rhea" id="RHEA-COMP:9657"/>
        <dbReference type="Rhea" id="RHEA-COMP:9923"/>
        <dbReference type="ChEBI" id="CHEBI:30616"/>
        <dbReference type="ChEBI" id="CHEBI:33019"/>
        <dbReference type="ChEBI" id="CHEBI:57972"/>
        <dbReference type="ChEBI" id="CHEBI:78442"/>
        <dbReference type="ChEBI" id="CHEBI:78497"/>
        <dbReference type="ChEBI" id="CHEBI:456215"/>
        <dbReference type="EC" id="6.1.1.7"/>
    </reaction>
</comment>
<dbReference type="SUPFAM" id="SSF50447">
    <property type="entry name" value="Translation proteins"/>
    <property type="match status" value="1"/>
</dbReference>
<dbReference type="InterPro" id="IPR045864">
    <property type="entry name" value="aa-tRNA-synth_II/BPL/LPL"/>
</dbReference>
<dbReference type="InterPro" id="IPR018162">
    <property type="entry name" value="Ala-tRNA-ligase_IIc_anticod-bd"/>
</dbReference>
<feature type="binding site" evidence="11">
    <location>
        <position position="565"/>
    </location>
    <ligand>
        <name>Zn(2+)</name>
        <dbReference type="ChEBI" id="CHEBI:29105"/>
    </ligand>
</feature>
<sequence>MISTNDVRRSFIDYFARAGHAPVPSAPLVPYNDPTLMFVNAGMVPFKNVFTGLEAPPASTAVSSQKCVRAGGKHNDLDNVGYTARHHTFFEMLGNFSFGDYFKEQAIEHAWTLLTKEWGLAPEKLTATVYHTDDEAFDLWRKISGLPEERIIRIATSDNFWSMGDTGPCGPCSEIFYDHGEHIPGGPPGSPDEDGDRFIEIWNLVFMQFEQSAGGPRTELPKPSIDTGMGLERIAAVMQGVHDNYDIDTFKVLIAASESLTGVPAEGERRASHRVIADHLRSSGFLLADGVLPSNEGRGYVLRRIMRRAMRHAHLLGAEQPLMHRLVPTLVTEMGQAYPELQRGQALIEEVLEREETQFRRTLDKGLRLLDEETAGLGEGGELEGETAFKLYDTYGFPYDLTEDALRARGIGVDRAGFEAAMERQKQAARAAWKGSGQAADSELWFDIAEREGSTEFTGYSATEGEGSVIAIVRDGAEVDSAGTGDEVLVLTNQTPFYGESGGQSGDAGTISTPEGLRIAVTDTSKPLGRLHAHHGRIESGKVAVGDNVHLTVDAERRDRIRANHSATHLVHAALRNRLGDHVTQKGSLVAADRFRFDFSHPKPLTDEDIAAIEAEVNAEIRANEEVATRLMSPDDAVAAGALALFGEKYGDEVRVLSMGRKADGTRHYSVELCGGTHVRATGDIGLFRIVSESAVSSGVRRIEALTGEAARQWLVGREEALKAIAGTIKAAPEEVEARVAALVEERKRLERELAEAKKQLALGGGGAAAGPGVADEDVGGVKFSGQVLSGLNPKDLRGLLDEAKKRLGSGVAAAVAVNDGRAAIAVGVTDDLAGRFDAIALVRKGVEALGGKGGGGRADMAQGGGPDGAKAEDAIAAVKAALAETVSA</sequence>
<keyword evidence="4 11" id="KW-0479">Metal-binding</keyword>
<dbReference type="InterPro" id="IPR002318">
    <property type="entry name" value="Ala-tRNA-lgiase_IIc"/>
</dbReference>
<dbReference type="GO" id="GO:0000049">
    <property type="term" value="F:tRNA binding"/>
    <property type="evidence" value="ECO:0007669"/>
    <property type="project" value="UniProtKB-KW"/>
</dbReference>
<dbReference type="GO" id="GO:0004813">
    <property type="term" value="F:alanine-tRNA ligase activity"/>
    <property type="evidence" value="ECO:0007669"/>
    <property type="project" value="UniProtKB-UniRule"/>
</dbReference>
<reference evidence="14 15" key="1">
    <citation type="submission" date="2018-08" db="EMBL/GenBank/DDBJ databases">
        <title>Altererythrobacter sp.Ery1 and Ery12, the genome sequencing of novel strains in genus Alterythrobacter.</title>
        <authorList>
            <person name="Cheng H."/>
            <person name="Wu Y.-H."/>
            <person name="Fang C."/>
            <person name="Xu X.-W."/>
        </authorList>
    </citation>
    <scope>NUCLEOTIDE SEQUENCE [LARGE SCALE GENOMIC DNA]</scope>
    <source>
        <strain evidence="14 15">Ery1</strain>
    </source>
</reference>
<comment type="function">
    <text evidence="11">Catalyzes the attachment of alanine to tRNA(Ala) in a two-step reaction: alanine is first activated by ATP to form Ala-AMP and then transferred to the acceptor end of tRNA(Ala). Also edits incorrectly charged Ser-tRNA(Ala) and Gly-tRNA(Ala) via its editing domain.</text>
</comment>
<protein>
    <recommendedName>
        <fullName evidence="11">Alanine--tRNA ligase</fullName>
        <ecNumber evidence="11">6.1.1.7</ecNumber>
    </recommendedName>
    <alternativeName>
        <fullName evidence="11">Alanyl-tRNA synthetase</fullName>
        <shortName evidence="11">AlaRS</shortName>
    </alternativeName>
</protein>
<dbReference type="InterPro" id="IPR009000">
    <property type="entry name" value="Transl_B-barrel_sf"/>
</dbReference>
<dbReference type="GO" id="GO:0005524">
    <property type="term" value="F:ATP binding"/>
    <property type="evidence" value="ECO:0007669"/>
    <property type="project" value="UniProtKB-UniRule"/>
</dbReference>
<gene>
    <name evidence="11" type="primary">alaS</name>
    <name evidence="14" type="ORF">D2V04_09625</name>
</gene>